<gene>
    <name evidence="1" type="ORF">MmiHf6_06930</name>
</gene>
<evidence type="ECO:0000313" key="2">
    <source>
        <dbReference type="Proteomes" id="UP001302978"/>
    </source>
</evidence>
<keyword evidence="2" id="KW-1185">Reference proteome</keyword>
<protein>
    <submittedName>
        <fullName evidence="1">Uncharacterized protein</fullName>
    </submittedName>
</protein>
<dbReference type="PROSITE" id="PS51257">
    <property type="entry name" value="PROKAR_LIPOPROTEIN"/>
    <property type="match status" value="1"/>
</dbReference>
<organism evidence="1 2">
    <name type="scientific">Methanimicrococcus hongohii</name>
    <dbReference type="NCBI Taxonomy" id="3028295"/>
    <lineage>
        <taxon>Archaea</taxon>
        <taxon>Methanobacteriati</taxon>
        <taxon>Methanobacteriota</taxon>
        <taxon>Stenosarchaea group</taxon>
        <taxon>Methanomicrobia</taxon>
        <taxon>Methanosarcinales</taxon>
        <taxon>Methanosarcinaceae</taxon>
        <taxon>Methanimicrococcus</taxon>
    </lineage>
</organism>
<evidence type="ECO:0000313" key="1">
    <source>
        <dbReference type="EMBL" id="WNY23386.1"/>
    </source>
</evidence>
<name>A0AA96V8F8_9EURY</name>
<dbReference type="GeneID" id="85195202"/>
<accession>A0AA96V8F8</accession>
<dbReference type="EMBL" id="CP131059">
    <property type="protein sequence ID" value="WNY23386.1"/>
    <property type="molecule type" value="Genomic_DNA"/>
</dbReference>
<sequence>MKKIACILAAALILSCMVFPAAAADEMRTVSPKTISFEEYSKIATPEDVKNMEKMAEVFEKYNIEYVIYEPASPDSDKYEGFIEINDPAELERLINEYSASATRATDNYYREYTFRPNGSFHYNLSQPMPVVGGTIINRNANVPYSYAYYSNGTPYFSSLNTNSITSWISSPFFSYSQKAAHWTPNSNKTSGDVRILGVLTLGAVLNGYPVGFTFDSDWQYKMTLVK</sequence>
<dbReference type="Proteomes" id="UP001302978">
    <property type="component" value="Chromosome"/>
</dbReference>
<dbReference type="RefSeq" id="WP_316558401.1">
    <property type="nucleotide sequence ID" value="NZ_CP131059.1"/>
</dbReference>
<reference evidence="1 2" key="1">
    <citation type="submission" date="2023-07" db="EMBL/GenBank/DDBJ databases">
        <title>Closed genoem sequence of Methanomicrococcus sp. Hf6.</title>
        <authorList>
            <person name="Poehlein A."/>
            <person name="Protasov E."/>
            <person name="Platt K."/>
            <person name="Reeh H."/>
            <person name="Daniel R."/>
            <person name="Brune A."/>
        </authorList>
    </citation>
    <scope>NUCLEOTIDE SEQUENCE [LARGE SCALE GENOMIC DNA]</scope>
    <source>
        <strain evidence="1 2">Hf6</strain>
    </source>
</reference>
<dbReference type="AlphaFoldDB" id="A0AA96V8F8"/>
<proteinExistence type="predicted"/>
<dbReference type="KEGG" id="mehf:MmiHf6_06930"/>